<evidence type="ECO:0000313" key="3">
    <source>
        <dbReference type="Proteomes" id="UP001168877"/>
    </source>
</evidence>
<comment type="caution">
    <text evidence="2">The sequence shown here is derived from an EMBL/GenBank/DDBJ whole genome shotgun (WGS) entry which is preliminary data.</text>
</comment>
<protein>
    <submittedName>
        <fullName evidence="2">Uncharacterized protein</fullName>
    </submittedName>
</protein>
<feature type="compositionally biased region" description="Basic and acidic residues" evidence="1">
    <location>
        <begin position="53"/>
        <end position="64"/>
    </location>
</feature>
<feature type="region of interest" description="Disordered" evidence="1">
    <location>
        <begin position="49"/>
        <end position="68"/>
    </location>
</feature>
<organism evidence="2 3">
    <name type="scientific">Acer saccharum</name>
    <name type="common">Sugar maple</name>
    <dbReference type="NCBI Taxonomy" id="4024"/>
    <lineage>
        <taxon>Eukaryota</taxon>
        <taxon>Viridiplantae</taxon>
        <taxon>Streptophyta</taxon>
        <taxon>Embryophyta</taxon>
        <taxon>Tracheophyta</taxon>
        <taxon>Spermatophyta</taxon>
        <taxon>Magnoliopsida</taxon>
        <taxon>eudicotyledons</taxon>
        <taxon>Gunneridae</taxon>
        <taxon>Pentapetalae</taxon>
        <taxon>rosids</taxon>
        <taxon>malvids</taxon>
        <taxon>Sapindales</taxon>
        <taxon>Sapindaceae</taxon>
        <taxon>Hippocastanoideae</taxon>
        <taxon>Acereae</taxon>
        <taxon>Acer</taxon>
    </lineage>
</organism>
<dbReference type="AlphaFoldDB" id="A0AA39VXU8"/>
<gene>
    <name evidence="2" type="ORF">LWI29_021539</name>
</gene>
<dbReference type="Proteomes" id="UP001168877">
    <property type="component" value="Unassembled WGS sequence"/>
</dbReference>
<sequence>MEAIEGMRVALGAAVVLNYWDRYGLRRNSVPVHRPVTVESGLHALGVGASVPEHGDRTAEEELGPRSSTCDRGIRRMKSLLDETPRGVDCALVYRRSPLAGIDWMVCCDVRSMDSSWISTGSCSSCDSGLG</sequence>
<reference evidence="2" key="1">
    <citation type="journal article" date="2022" name="Plant J.">
        <title>Strategies of tolerance reflected in two North American maple genomes.</title>
        <authorList>
            <person name="McEvoy S.L."/>
            <person name="Sezen U.U."/>
            <person name="Trouern-Trend A."/>
            <person name="McMahon S.M."/>
            <person name="Schaberg P.G."/>
            <person name="Yang J."/>
            <person name="Wegrzyn J.L."/>
            <person name="Swenson N.G."/>
        </authorList>
    </citation>
    <scope>NUCLEOTIDE SEQUENCE</scope>
    <source>
        <strain evidence="2">NS2018</strain>
    </source>
</reference>
<evidence type="ECO:0000313" key="2">
    <source>
        <dbReference type="EMBL" id="KAK0597072.1"/>
    </source>
</evidence>
<accession>A0AA39VXU8</accession>
<dbReference type="EMBL" id="JAUESC010000004">
    <property type="protein sequence ID" value="KAK0597072.1"/>
    <property type="molecule type" value="Genomic_DNA"/>
</dbReference>
<evidence type="ECO:0000256" key="1">
    <source>
        <dbReference type="SAM" id="MobiDB-lite"/>
    </source>
</evidence>
<keyword evidence="3" id="KW-1185">Reference proteome</keyword>
<name>A0AA39VXU8_ACESA</name>
<proteinExistence type="predicted"/>
<reference evidence="2" key="2">
    <citation type="submission" date="2023-06" db="EMBL/GenBank/DDBJ databases">
        <authorList>
            <person name="Swenson N.G."/>
            <person name="Wegrzyn J.L."/>
            <person name="Mcevoy S.L."/>
        </authorList>
    </citation>
    <scope>NUCLEOTIDE SEQUENCE</scope>
    <source>
        <strain evidence="2">NS2018</strain>
        <tissue evidence="2">Leaf</tissue>
    </source>
</reference>